<evidence type="ECO:0000313" key="3">
    <source>
        <dbReference type="Proteomes" id="UP000069654"/>
    </source>
</evidence>
<organism evidence="2 3">
    <name type="scientific">Mycolicibacterium thermoresistibile</name>
    <name type="common">Mycobacterium thermoresistibile</name>
    <dbReference type="NCBI Taxonomy" id="1797"/>
    <lineage>
        <taxon>Bacteria</taxon>
        <taxon>Bacillati</taxon>
        <taxon>Actinomycetota</taxon>
        <taxon>Actinomycetes</taxon>
        <taxon>Mycobacteriales</taxon>
        <taxon>Mycobacteriaceae</taxon>
        <taxon>Mycolicibacterium</taxon>
    </lineage>
</organism>
<name>A0A100XGI8_MYCTH</name>
<dbReference type="OrthoDB" id="3177877at2"/>
<dbReference type="SUPFAM" id="SSF52540">
    <property type="entry name" value="P-loop containing nucleoside triphosphate hydrolases"/>
    <property type="match status" value="1"/>
</dbReference>
<dbReference type="STRING" id="1797.RMCT_3218"/>
<accession>A0A100XGI8</accession>
<gene>
    <name evidence="2" type="ORF">RMCT_3218</name>
</gene>
<protein>
    <submittedName>
        <fullName evidence="2">AAA domain protein</fullName>
    </submittedName>
</protein>
<dbReference type="InterPro" id="IPR038734">
    <property type="entry name" value="YhaN_AAA"/>
</dbReference>
<feature type="domain" description="YhaN AAA" evidence="1">
    <location>
        <begin position="1"/>
        <end position="54"/>
    </location>
</feature>
<reference evidence="2 3" key="1">
    <citation type="journal article" date="2016" name="Genome Announc.">
        <title>Draft Genome Sequences of Five Rapidly Growing Mycobacterium Species, M. thermoresistibile, M. fortuitum subsp. acetamidolyticum, M. canariasense, M. brisbanense, and M. novocastrense.</title>
        <authorList>
            <person name="Katahira K."/>
            <person name="Ogura Y."/>
            <person name="Gotoh Y."/>
            <person name="Hayashi T."/>
        </authorList>
    </citation>
    <scope>NUCLEOTIDE SEQUENCE [LARGE SCALE GENOMIC DNA]</scope>
    <source>
        <strain evidence="2 3">JCM6362</strain>
    </source>
</reference>
<dbReference type="Pfam" id="PF13514">
    <property type="entry name" value="AAA_27"/>
    <property type="match status" value="1"/>
</dbReference>
<reference evidence="3" key="2">
    <citation type="submission" date="2016-02" db="EMBL/GenBank/DDBJ databases">
        <title>Draft genome sequence of five rapidly growing Mycobacterium species.</title>
        <authorList>
            <person name="Katahira K."/>
            <person name="Gotou Y."/>
            <person name="Iida K."/>
            <person name="Ogura Y."/>
            <person name="Hayashi T."/>
        </authorList>
    </citation>
    <scope>NUCLEOTIDE SEQUENCE [LARGE SCALE GENOMIC DNA]</scope>
    <source>
        <strain evidence="3">JCM6362</strain>
    </source>
</reference>
<dbReference type="Proteomes" id="UP000069654">
    <property type="component" value="Unassembled WGS sequence"/>
</dbReference>
<proteinExistence type="predicted"/>
<dbReference type="AlphaFoldDB" id="A0A100XGI8"/>
<comment type="caution">
    <text evidence="2">The sequence shown here is derived from an EMBL/GenBank/DDBJ whole genome shotgun (WGS) entry which is preliminary data.</text>
</comment>
<sequence length="190" mass="20837">MRIRSVTAHAFGPLRDETLEFGEGMTVVVGNNESGKSSWHGAIFAAICGLPRRKGPPTTSDRQFADRHKPWGHDQWLVTTQLHLDDGRLIEMRQDLANKVDCHAFDLKMGRDVSAEIMNDGTPDASLWLGLDRSTFVATACINQGQVMRVVKDANALQDHLQRAAATAGSSGSAAKAIERLDIFARCRLP</sequence>
<dbReference type="Gene3D" id="3.40.50.300">
    <property type="entry name" value="P-loop containing nucleotide triphosphate hydrolases"/>
    <property type="match status" value="1"/>
</dbReference>
<dbReference type="EMBL" id="BCTB01000039">
    <property type="protein sequence ID" value="GAT16249.1"/>
    <property type="molecule type" value="Genomic_DNA"/>
</dbReference>
<dbReference type="RefSeq" id="WP_082764993.1">
    <property type="nucleotide sequence ID" value="NZ_BCTB01000039.1"/>
</dbReference>
<evidence type="ECO:0000313" key="2">
    <source>
        <dbReference type="EMBL" id="GAT16249.1"/>
    </source>
</evidence>
<evidence type="ECO:0000259" key="1">
    <source>
        <dbReference type="Pfam" id="PF13514"/>
    </source>
</evidence>
<dbReference type="InterPro" id="IPR027417">
    <property type="entry name" value="P-loop_NTPase"/>
</dbReference>